<proteinExistence type="predicted"/>
<keyword evidence="3" id="KW-1185">Reference proteome</keyword>
<evidence type="ECO:0000313" key="3">
    <source>
        <dbReference type="Proteomes" id="UP000825935"/>
    </source>
</evidence>
<dbReference type="Proteomes" id="UP000825935">
    <property type="component" value="Chromosome 17"/>
</dbReference>
<sequence length="59" mass="6543">MLFLCALVCVLCSQGLVCICKYVFCVCMYLHQQGRLGSVKEKNRVDLCSFVCFGANLGD</sequence>
<dbReference type="EMBL" id="CM035422">
    <property type="protein sequence ID" value="KAH7372407.1"/>
    <property type="molecule type" value="Genomic_DNA"/>
</dbReference>
<reference evidence="2" key="1">
    <citation type="submission" date="2021-08" db="EMBL/GenBank/DDBJ databases">
        <title>WGS assembly of Ceratopteris richardii.</title>
        <authorList>
            <person name="Marchant D.B."/>
            <person name="Chen G."/>
            <person name="Jenkins J."/>
            <person name="Shu S."/>
            <person name="Leebens-Mack J."/>
            <person name="Grimwood J."/>
            <person name="Schmutz J."/>
            <person name="Soltis P."/>
            <person name="Soltis D."/>
            <person name="Chen Z.-H."/>
        </authorList>
    </citation>
    <scope>NUCLEOTIDE SEQUENCE</scope>
    <source>
        <strain evidence="2">Whitten #5841</strain>
        <tissue evidence="2">Leaf</tissue>
    </source>
</reference>
<dbReference type="AlphaFoldDB" id="A0A8T2SV24"/>
<organism evidence="2 3">
    <name type="scientific">Ceratopteris richardii</name>
    <name type="common">Triangle waterfern</name>
    <dbReference type="NCBI Taxonomy" id="49495"/>
    <lineage>
        <taxon>Eukaryota</taxon>
        <taxon>Viridiplantae</taxon>
        <taxon>Streptophyta</taxon>
        <taxon>Embryophyta</taxon>
        <taxon>Tracheophyta</taxon>
        <taxon>Polypodiopsida</taxon>
        <taxon>Polypodiidae</taxon>
        <taxon>Polypodiales</taxon>
        <taxon>Pteridineae</taxon>
        <taxon>Pteridaceae</taxon>
        <taxon>Parkerioideae</taxon>
        <taxon>Ceratopteris</taxon>
    </lineage>
</organism>
<gene>
    <name evidence="2" type="ORF">KP509_17G002400</name>
</gene>
<keyword evidence="1" id="KW-0732">Signal</keyword>
<feature type="signal peptide" evidence="1">
    <location>
        <begin position="1"/>
        <end position="15"/>
    </location>
</feature>
<evidence type="ECO:0000256" key="1">
    <source>
        <dbReference type="SAM" id="SignalP"/>
    </source>
</evidence>
<evidence type="ECO:0000313" key="2">
    <source>
        <dbReference type="EMBL" id="KAH7372407.1"/>
    </source>
</evidence>
<name>A0A8T2SV24_CERRI</name>
<accession>A0A8T2SV24</accession>
<feature type="chain" id="PRO_5035920737" evidence="1">
    <location>
        <begin position="16"/>
        <end position="59"/>
    </location>
</feature>
<protein>
    <submittedName>
        <fullName evidence="2">Uncharacterized protein</fullName>
    </submittedName>
</protein>
<comment type="caution">
    <text evidence="2">The sequence shown here is derived from an EMBL/GenBank/DDBJ whole genome shotgun (WGS) entry which is preliminary data.</text>
</comment>